<keyword evidence="2" id="KW-1185">Reference proteome</keyword>
<gene>
    <name evidence="1" type="ORF">HDF23_000415</name>
</gene>
<evidence type="ECO:0000313" key="1">
    <source>
        <dbReference type="EMBL" id="MBB6107685.1"/>
    </source>
</evidence>
<dbReference type="Proteomes" id="UP000541583">
    <property type="component" value="Unassembled WGS sequence"/>
</dbReference>
<reference evidence="1 2" key="1">
    <citation type="submission" date="2020-08" db="EMBL/GenBank/DDBJ databases">
        <title>Genomic Encyclopedia of Type Strains, Phase IV (KMG-V): Genome sequencing to study the core and pangenomes of soil and plant-associated prokaryotes.</title>
        <authorList>
            <person name="Whitman W."/>
        </authorList>
    </citation>
    <scope>NUCLEOTIDE SEQUENCE [LARGE SCALE GENOMIC DNA]</scope>
    <source>
        <strain evidence="1 2">ANJLi2</strain>
    </source>
</reference>
<evidence type="ECO:0008006" key="3">
    <source>
        <dbReference type="Google" id="ProtNLM"/>
    </source>
</evidence>
<name>A0ABR6PF87_9SPHI</name>
<accession>A0ABR6PF87</accession>
<evidence type="ECO:0000313" key="2">
    <source>
        <dbReference type="Proteomes" id="UP000541583"/>
    </source>
</evidence>
<proteinExistence type="predicted"/>
<comment type="caution">
    <text evidence="1">The sequence shown here is derived from an EMBL/GenBank/DDBJ whole genome shotgun (WGS) entry which is preliminary data.</text>
</comment>
<organism evidence="1 2">
    <name type="scientific">Mucilaginibacter lappiensis</name>
    <dbReference type="NCBI Taxonomy" id="354630"/>
    <lineage>
        <taxon>Bacteria</taxon>
        <taxon>Pseudomonadati</taxon>
        <taxon>Bacteroidota</taxon>
        <taxon>Sphingobacteriia</taxon>
        <taxon>Sphingobacteriales</taxon>
        <taxon>Sphingobacteriaceae</taxon>
        <taxon>Mucilaginibacter</taxon>
    </lineage>
</organism>
<dbReference type="RefSeq" id="WP_076369857.1">
    <property type="nucleotide sequence ID" value="NZ_FTMG01000001.1"/>
</dbReference>
<protein>
    <recommendedName>
        <fullName evidence="3">ApeA N-terminal domain-containing protein</fullName>
    </recommendedName>
</protein>
<dbReference type="EMBL" id="JACHCB010000001">
    <property type="protein sequence ID" value="MBB6107685.1"/>
    <property type="molecule type" value="Genomic_DNA"/>
</dbReference>
<sequence length="485" mass="55572">MVPNPENTNDEIPFDIEKNIYRSLKAINQLQSEKVYKIISPETPLNHQLATIEKKSNEDFLCKVYCEDLVEPVEGKKSEGYGAFEDIYLESGEDTYFIRAKSVLEISRSLNTPSLLKFRLTHFQKGRTEEFDNQLLRLVIPVDNNPGFTALSDKRLKIENHYLPSGLTEVTIDDQKFQLYKSLDDNGNHLIIESLAPTSLDLFKKASNSIITGYALVSGNLYLGEYYYHVINEDYNAIQRLIYEKKEPSAITNITLLNHNAFRLHLENTTSSKSYHHHCIPMSMEVFSSLCQMVNENVVYARCCRFIIEGHQSKQVLLKGGIYSIGIETIAGIIYEENQDRINPIEDKTLAKTIINKVRGVVNEYGAFLTEYGKGILDAKINSLNSPTNAKKLSRPFELFDIILPDEDVAILNTRNKFLHGTSPFGEDELAEKQEELEVIVNKLLFMLMVLMFKHIGYSGHIIHYSDWIKYRYTSPYSGKLFFVI</sequence>